<dbReference type="AlphaFoldDB" id="A0A397EH18"/>
<dbReference type="Pfam" id="PF00789">
    <property type="entry name" value="UBX"/>
    <property type="match status" value="1"/>
</dbReference>
<name>A0A397EH18_APHAT</name>
<dbReference type="SUPFAM" id="SSF52833">
    <property type="entry name" value="Thioredoxin-like"/>
    <property type="match status" value="1"/>
</dbReference>
<dbReference type="InterPro" id="IPR003903">
    <property type="entry name" value="UIM_dom"/>
</dbReference>
<dbReference type="PROSITE" id="PS50033">
    <property type="entry name" value="UBX"/>
    <property type="match status" value="1"/>
</dbReference>
<protein>
    <recommendedName>
        <fullName evidence="2">UBX domain-containing protein</fullName>
    </recommendedName>
</protein>
<dbReference type="InterPro" id="IPR001012">
    <property type="entry name" value="UBX_dom"/>
</dbReference>
<dbReference type="PANTHER" id="PTHR23322">
    <property type="entry name" value="FAS-ASSOCIATED PROTEIN"/>
    <property type="match status" value="1"/>
</dbReference>
<dbReference type="GO" id="GO:0043130">
    <property type="term" value="F:ubiquitin binding"/>
    <property type="evidence" value="ECO:0007669"/>
    <property type="project" value="TreeGrafter"/>
</dbReference>
<feature type="region of interest" description="Disordered" evidence="1">
    <location>
        <begin position="115"/>
        <end position="166"/>
    </location>
</feature>
<dbReference type="Proteomes" id="UP000266196">
    <property type="component" value="Unassembled WGS sequence"/>
</dbReference>
<dbReference type="InterPro" id="IPR009060">
    <property type="entry name" value="UBA-like_sf"/>
</dbReference>
<dbReference type="SMART" id="SM00594">
    <property type="entry name" value="UAS"/>
    <property type="match status" value="1"/>
</dbReference>
<accession>A0A397EH18</accession>
<dbReference type="SUPFAM" id="SSF54236">
    <property type="entry name" value="Ubiquitin-like"/>
    <property type="match status" value="1"/>
</dbReference>
<dbReference type="InterPro" id="IPR050730">
    <property type="entry name" value="UBX_domain-protein"/>
</dbReference>
<dbReference type="EMBL" id="QUTE01023603">
    <property type="protein sequence ID" value="RHY80038.1"/>
    <property type="molecule type" value="Genomic_DNA"/>
</dbReference>
<proteinExistence type="predicted"/>
<dbReference type="PROSITE" id="PS50330">
    <property type="entry name" value="UIM"/>
    <property type="match status" value="1"/>
</dbReference>
<dbReference type="InterPro" id="IPR029071">
    <property type="entry name" value="Ubiquitin-like_domsf"/>
</dbReference>
<dbReference type="PANTHER" id="PTHR23322:SF6">
    <property type="entry name" value="UBX DOMAIN-CONTAINING PROTEIN 7"/>
    <property type="match status" value="1"/>
</dbReference>
<dbReference type="SUPFAM" id="SSF46934">
    <property type="entry name" value="UBA-like"/>
    <property type="match status" value="1"/>
</dbReference>
<evidence type="ECO:0000313" key="3">
    <source>
        <dbReference type="EMBL" id="RHY80038.1"/>
    </source>
</evidence>
<evidence type="ECO:0000259" key="2">
    <source>
        <dbReference type="PROSITE" id="PS50033"/>
    </source>
</evidence>
<comment type="caution">
    <text evidence="3">The sequence shown here is derived from an EMBL/GenBank/DDBJ whole genome shotgun (WGS) entry which is preliminary data.</text>
</comment>
<gene>
    <name evidence="3" type="ORF">DYB31_001067</name>
</gene>
<evidence type="ECO:0000313" key="4">
    <source>
        <dbReference type="Proteomes" id="UP000266196"/>
    </source>
</evidence>
<reference evidence="3 4" key="1">
    <citation type="submission" date="2018-08" db="EMBL/GenBank/DDBJ databases">
        <title>Aphanomyces genome sequencing and annotation.</title>
        <authorList>
            <person name="Minardi D."/>
            <person name="Oidtmann B."/>
            <person name="Van Der Giezen M."/>
            <person name="Studholme D.J."/>
        </authorList>
    </citation>
    <scope>NUCLEOTIDE SEQUENCE [LARGE SCALE GENOMIC DNA]</scope>
    <source>
        <strain evidence="3 4">197901</strain>
    </source>
</reference>
<dbReference type="Gene3D" id="3.10.20.90">
    <property type="entry name" value="Phosphatidylinositol 3-kinase Catalytic Subunit, Chain A, domain 1"/>
    <property type="match status" value="1"/>
</dbReference>
<feature type="compositionally biased region" description="Low complexity" evidence="1">
    <location>
        <begin position="124"/>
        <end position="133"/>
    </location>
</feature>
<dbReference type="CDD" id="cd02958">
    <property type="entry name" value="UAS"/>
    <property type="match status" value="1"/>
</dbReference>
<dbReference type="CDD" id="cd14273">
    <property type="entry name" value="UBA_TAP-C_like"/>
    <property type="match status" value="1"/>
</dbReference>
<dbReference type="GO" id="GO:0005634">
    <property type="term" value="C:nucleus"/>
    <property type="evidence" value="ECO:0007669"/>
    <property type="project" value="TreeGrafter"/>
</dbReference>
<dbReference type="GO" id="GO:0043161">
    <property type="term" value="P:proteasome-mediated ubiquitin-dependent protein catabolic process"/>
    <property type="evidence" value="ECO:0007669"/>
    <property type="project" value="TreeGrafter"/>
</dbReference>
<dbReference type="Gene3D" id="3.40.30.10">
    <property type="entry name" value="Glutaredoxin"/>
    <property type="match status" value="1"/>
</dbReference>
<feature type="region of interest" description="Disordered" evidence="1">
    <location>
        <begin position="387"/>
        <end position="416"/>
    </location>
</feature>
<evidence type="ECO:0000256" key="1">
    <source>
        <dbReference type="SAM" id="MobiDB-lite"/>
    </source>
</evidence>
<feature type="domain" description="UBX" evidence="2">
    <location>
        <begin position="413"/>
        <end position="455"/>
    </location>
</feature>
<sequence>MMEASRWKALRYYSAMQDKTAVVTLAVVEGIVGGLNGRQTLLGLTDMKSPLGVYPRAVVKAEDVQRWEVDLSKEDVHRLLQLTFMAITGADGTTAQQYLDLTNWNMDEALNLFMESGGSGTSSGGNASSSSGGNHDPFDSYGQQDVRAPDPSKRQRLVGGPADPLPSQFFGRGPSYNQFTSSSALSAASRPDALFQRDFAAEAVASIGGSFPRRSSSNALTNDGRFSRVARQLAKQESKWLLVNVQDDTVFASLRLNRDTWNDDFVQNLVTSGFVFWQIYIASDSCKKFCSLYQLDTSKLPITCVLDPLTGQKVVEWPDYIEPHAMAEKLSDFACLNPPGAAVRPVAPKPPPSRELTEDEELAAAIAASMEQQTDDDMGHDVKVLPQGAPTVHDDLPPPPVTAVPRLPDEPADGPTVTRVQIRTTTGSRLMRRFDKAEPVAVLFQFVQQEVYCYD</sequence>
<dbReference type="InterPro" id="IPR036249">
    <property type="entry name" value="Thioredoxin-like_sf"/>
</dbReference>
<dbReference type="Pfam" id="PF13899">
    <property type="entry name" value="Thioredoxin_7"/>
    <property type="match status" value="1"/>
</dbReference>
<dbReference type="Gene3D" id="1.10.8.10">
    <property type="entry name" value="DNA helicase RuvA subunit, C-terminal domain"/>
    <property type="match status" value="1"/>
</dbReference>
<dbReference type="VEuPathDB" id="FungiDB:H257_17329"/>
<organism evidence="3 4">
    <name type="scientific">Aphanomyces astaci</name>
    <name type="common">Crayfish plague agent</name>
    <dbReference type="NCBI Taxonomy" id="112090"/>
    <lineage>
        <taxon>Eukaryota</taxon>
        <taxon>Sar</taxon>
        <taxon>Stramenopiles</taxon>
        <taxon>Oomycota</taxon>
        <taxon>Saprolegniomycetes</taxon>
        <taxon>Saprolegniales</taxon>
        <taxon>Verrucalvaceae</taxon>
        <taxon>Aphanomyces</taxon>
    </lineage>
</organism>
<dbReference type="InterPro" id="IPR006577">
    <property type="entry name" value="UAS"/>
</dbReference>
<dbReference type="Pfam" id="PF14555">
    <property type="entry name" value="UBA_4"/>
    <property type="match status" value="1"/>
</dbReference>